<dbReference type="PANTHER" id="PTHR43148">
    <property type="entry name" value="GLYCERALDEHYDE-3-PHOSPHATE DEHYDROGENASE 2"/>
    <property type="match status" value="1"/>
</dbReference>
<dbReference type="GO" id="GO:0050661">
    <property type="term" value="F:NADP binding"/>
    <property type="evidence" value="ECO:0007669"/>
    <property type="project" value="InterPro"/>
</dbReference>
<dbReference type="AlphaFoldDB" id="A0A1H7WW93"/>
<dbReference type="InterPro" id="IPR006424">
    <property type="entry name" value="Glyceraldehyde-3-P_DH_1"/>
</dbReference>
<keyword evidence="3 8" id="KW-0560">Oxidoreductase</keyword>
<evidence type="ECO:0000256" key="1">
    <source>
        <dbReference type="ARBA" id="ARBA00007406"/>
    </source>
</evidence>
<dbReference type="PIRSF" id="PIRSF000149">
    <property type="entry name" value="GAP_DH"/>
    <property type="match status" value="1"/>
</dbReference>
<feature type="binding site" evidence="6">
    <location>
        <position position="35"/>
    </location>
    <ligand>
        <name>NAD(+)</name>
        <dbReference type="ChEBI" id="CHEBI:57540"/>
    </ligand>
</feature>
<gene>
    <name evidence="10" type="ORF">APU01nite_22470</name>
    <name evidence="11" type="ORF">SAMN04488100_1419</name>
</gene>
<dbReference type="STRING" id="426703.SAMN04488100_1419"/>
<evidence type="ECO:0000313" key="13">
    <source>
        <dbReference type="Proteomes" id="UP000321425"/>
    </source>
</evidence>
<evidence type="ECO:0000313" key="12">
    <source>
        <dbReference type="Proteomes" id="UP000198548"/>
    </source>
</evidence>
<protein>
    <recommendedName>
        <fullName evidence="2 8">Glyceraldehyde-3-phosphate dehydrogenase</fullName>
        <ecNumber evidence="8">1.2.1.-</ecNumber>
    </recommendedName>
</protein>
<dbReference type="Pfam" id="PF02800">
    <property type="entry name" value="Gp_dh_C"/>
    <property type="match status" value="1"/>
</dbReference>
<dbReference type="Gene3D" id="3.30.360.10">
    <property type="entry name" value="Dihydrodipicolinate Reductase, domain 2"/>
    <property type="match status" value="1"/>
</dbReference>
<dbReference type="GO" id="GO:0006006">
    <property type="term" value="P:glucose metabolic process"/>
    <property type="evidence" value="ECO:0007669"/>
    <property type="project" value="InterPro"/>
</dbReference>
<dbReference type="CDD" id="cd18126">
    <property type="entry name" value="GAPDH_I_C"/>
    <property type="match status" value="1"/>
</dbReference>
<dbReference type="Pfam" id="PF00044">
    <property type="entry name" value="Gp_dh_N"/>
    <property type="match status" value="1"/>
</dbReference>
<feature type="binding site" evidence="5">
    <location>
        <position position="183"/>
    </location>
    <ligand>
        <name>D-glyceraldehyde 3-phosphate</name>
        <dbReference type="ChEBI" id="CHEBI:59776"/>
    </ligand>
</feature>
<evidence type="ECO:0000256" key="2">
    <source>
        <dbReference type="ARBA" id="ARBA00021022"/>
    </source>
</evidence>
<dbReference type="InterPro" id="IPR020828">
    <property type="entry name" value="GlycerAld_3-P_DH_NAD(P)-bd"/>
</dbReference>
<evidence type="ECO:0000256" key="4">
    <source>
        <dbReference type="PIRSR" id="PIRSR000149-1"/>
    </source>
</evidence>
<reference evidence="10 13" key="2">
    <citation type="submission" date="2019-07" db="EMBL/GenBank/DDBJ databases">
        <title>Whole genome shotgun sequence of Alkalibacterium putridalgicola NBRC 103243.</title>
        <authorList>
            <person name="Hosoyama A."/>
            <person name="Uohara A."/>
            <person name="Ohji S."/>
            <person name="Ichikawa N."/>
        </authorList>
    </citation>
    <scope>NUCLEOTIDE SEQUENCE [LARGE SCALE GENOMIC DNA]</scope>
    <source>
        <strain evidence="10 13">NBRC 103243</strain>
    </source>
</reference>
<feature type="domain" description="Glyceraldehyde 3-phosphate dehydrogenase NAD(P) binding" evidence="9">
    <location>
        <begin position="3"/>
        <end position="153"/>
    </location>
</feature>
<dbReference type="PROSITE" id="PS00071">
    <property type="entry name" value="GAPDH"/>
    <property type="match status" value="1"/>
</dbReference>
<keyword evidence="6" id="KW-0547">Nucleotide-binding</keyword>
<dbReference type="FunFam" id="3.30.360.10:FF:000002">
    <property type="entry name" value="Glyceraldehyde-3-phosphate dehydrogenase"/>
    <property type="match status" value="1"/>
</dbReference>
<keyword evidence="13" id="KW-1185">Reference proteome</keyword>
<feature type="active site" description="Nucleophile" evidence="4">
    <location>
        <position position="153"/>
    </location>
</feature>
<comment type="similarity">
    <text evidence="1 7">Belongs to the glyceraldehyde-3-phosphate dehydrogenase family.</text>
</comment>
<name>A0A1H7WW93_9LACT</name>
<dbReference type="Proteomes" id="UP000321425">
    <property type="component" value="Unassembled WGS sequence"/>
</dbReference>
<evidence type="ECO:0000256" key="8">
    <source>
        <dbReference type="RuleBase" id="RU361160"/>
    </source>
</evidence>
<feature type="binding site" evidence="5">
    <location>
        <begin position="211"/>
        <end position="212"/>
    </location>
    <ligand>
        <name>D-glyceraldehyde 3-phosphate</name>
        <dbReference type="ChEBI" id="CHEBI:59776"/>
    </ligand>
</feature>
<dbReference type="PRINTS" id="PR00078">
    <property type="entry name" value="G3PDHDRGNASE"/>
</dbReference>
<dbReference type="EC" id="1.2.1.-" evidence="8"/>
<dbReference type="Gene3D" id="3.40.50.720">
    <property type="entry name" value="NAD(P)-binding Rossmann-like Domain"/>
    <property type="match status" value="1"/>
</dbReference>
<evidence type="ECO:0000256" key="6">
    <source>
        <dbReference type="PIRSR" id="PIRSR000149-3"/>
    </source>
</evidence>
<evidence type="ECO:0000256" key="3">
    <source>
        <dbReference type="ARBA" id="ARBA00023002"/>
    </source>
</evidence>
<dbReference type="InterPro" id="IPR020831">
    <property type="entry name" value="GlycerAld/Erythrose_P_DH"/>
</dbReference>
<dbReference type="GO" id="GO:0016620">
    <property type="term" value="F:oxidoreductase activity, acting on the aldehyde or oxo group of donors, NAD or NADP as acceptor"/>
    <property type="evidence" value="ECO:0007669"/>
    <property type="project" value="InterPro"/>
</dbReference>
<dbReference type="FunFam" id="3.40.50.720:FF:000001">
    <property type="entry name" value="Glyceraldehyde-3-phosphate dehydrogenase"/>
    <property type="match status" value="1"/>
</dbReference>
<evidence type="ECO:0000256" key="7">
    <source>
        <dbReference type="RuleBase" id="RU000397"/>
    </source>
</evidence>
<dbReference type="RefSeq" id="WP_091489688.1">
    <property type="nucleotide sequence ID" value="NZ_BJUX01000038.1"/>
</dbReference>
<dbReference type="InterPro" id="IPR020830">
    <property type="entry name" value="GlycerAld_3-P_DH_AS"/>
</dbReference>
<feature type="binding site" evidence="6">
    <location>
        <position position="121"/>
    </location>
    <ligand>
        <name>NAD(+)</name>
        <dbReference type="ChEBI" id="CHEBI:57540"/>
    </ligand>
</feature>
<evidence type="ECO:0000313" key="10">
    <source>
        <dbReference type="EMBL" id="GEK90208.1"/>
    </source>
</evidence>
<dbReference type="EMBL" id="BJUX01000038">
    <property type="protein sequence ID" value="GEK90208.1"/>
    <property type="molecule type" value="Genomic_DNA"/>
</dbReference>
<dbReference type="OrthoDB" id="9803304at2"/>
<accession>A0A1H7WW93</accession>
<evidence type="ECO:0000256" key="5">
    <source>
        <dbReference type="PIRSR" id="PIRSR000149-2"/>
    </source>
</evidence>
<dbReference type="Proteomes" id="UP000198548">
    <property type="component" value="Unassembled WGS sequence"/>
</dbReference>
<sequence>MTTKIAINGFGRVGRTVLRRLIDSKSDLKVVAINDLADIDTLTYLYKYDTTYGRAPYKVEAIKDSLIIDDQAIEMYQEQDAKELPWSELGVDIVIESTGMYTSAEKAQAHLDAGANKVIITAPAKDETTKTIVFGVNETDLSKEDVILSAASCTTNCLAPLANALHQNFGIATGLMTTVKAYTPSQKLHDSPNDDLRRGRAAAMNAIPTTTGAAQAVGNVIPELDGVIDGTAVRVPLLGGALVEFYTNLNQKVTIDQVNQVMFEVANESFEYTDDPIVSSDILGSVAGSIFDATQTEVIEHEDSQLVKTVAWYDSEYGFVSNLVRLTEYVSRLNK</sequence>
<dbReference type="GO" id="GO:0051287">
    <property type="term" value="F:NAD binding"/>
    <property type="evidence" value="ECO:0007669"/>
    <property type="project" value="InterPro"/>
</dbReference>
<keyword evidence="6" id="KW-0520">NAD</keyword>
<evidence type="ECO:0000313" key="11">
    <source>
        <dbReference type="EMBL" id="SEM25860.1"/>
    </source>
</evidence>
<dbReference type="CDD" id="cd05214">
    <property type="entry name" value="GAPDH_I_N"/>
    <property type="match status" value="1"/>
</dbReference>
<dbReference type="InterPro" id="IPR036291">
    <property type="entry name" value="NAD(P)-bd_dom_sf"/>
</dbReference>
<evidence type="ECO:0000259" key="9">
    <source>
        <dbReference type="SMART" id="SM00846"/>
    </source>
</evidence>
<proteinExistence type="inferred from homology"/>
<reference evidence="11 12" key="1">
    <citation type="submission" date="2016-10" db="EMBL/GenBank/DDBJ databases">
        <authorList>
            <person name="de Groot N.N."/>
        </authorList>
    </citation>
    <scope>NUCLEOTIDE SEQUENCE [LARGE SCALE GENOMIC DNA]</scope>
    <source>
        <strain evidence="11 12">DSM 19182</strain>
    </source>
</reference>
<feature type="binding site" evidence="5">
    <location>
        <position position="234"/>
    </location>
    <ligand>
        <name>D-glyceraldehyde 3-phosphate</name>
        <dbReference type="ChEBI" id="CHEBI:59776"/>
    </ligand>
</feature>
<dbReference type="NCBIfam" id="TIGR01534">
    <property type="entry name" value="GAPDH-I"/>
    <property type="match status" value="1"/>
</dbReference>
<organism evidence="11 12">
    <name type="scientific">Alkalibacterium putridalgicola</name>
    <dbReference type="NCBI Taxonomy" id="426703"/>
    <lineage>
        <taxon>Bacteria</taxon>
        <taxon>Bacillati</taxon>
        <taxon>Bacillota</taxon>
        <taxon>Bacilli</taxon>
        <taxon>Lactobacillales</taxon>
        <taxon>Carnobacteriaceae</taxon>
        <taxon>Alkalibacterium</taxon>
    </lineage>
</organism>
<dbReference type="SMART" id="SM00846">
    <property type="entry name" value="Gp_dh_N"/>
    <property type="match status" value="1"/>
</dbReference>
<dbReference type="SUPFAM" id="SSF51735">
    <property type="entry name" value="NAD(P)-binding Rossmann-fold domains"/>
    <property type="match status" value="1"/>
</dbReference>
<dbReference type="InterPro" id="IPR020829">
    <property type="entry name" value="GlycerAld_3-P_DH_cat"/>
</dbReference>
<feature type="binding site" evidence="5">
    <location>
        <begin position="152"/>
        <end position="154"/>
    </location>
    <ligand>
        <name>D-glyceraldehyde 3-phosphate</name>
        <dbReference type="ChEBI" id="CHEBI:59776"/>
    </ligand>
</feature>
<dbReference type="EMBL" id="FOBL01000041">
    <property type="protein sequence ID" value="SEM25860.1"/>
    <property type="molecule type" value="Genomic_DNA"/>
</dbReference>
<dbReference type="SUPFAM" id="SSF55347">
    <property type="entry name" value="Glyceraldehyde-3-phosphate dehydrogenase-like, C-terminal domain"/>
    <property type="match status" value="1"/>
</dbReference>